<dbReference type="FunCoup" id="H2ZLW5">
    <property type="interactions" value="181"/>
</dbReference>
<dbReference type="Ensembl" id="ENSCSAVT00000018783.1">
    <property type="protein sequence ID" value="ENSCSAVP00000018581.1"/>
    <property type="gene ID" value="ENSCSAVG00000010916.1"/>
</dbReference>
<evidence type="ECO:0000256" key="4">
    <source>
        <dbReference type="ARBA" id="ARBA00022490"/>
    </source>
</evidence>
<dbReference type="Proteomes" id="UP000007875">
    <property type="component" value="Unassembled WGS sequence"/>
</dbReference>
<evidence type="ECO:0000256" key="6">
    <source>
        <dbReference type="ARBA" id="ARBA00034687"/>
    </source>
</evidence>
<dbReference type="AlphaFoldDB" id="H2ZLW5"/>
<dbReference type="GO" id="GO:0007052">
    <property type="term" value="P:mitotic spindle organization"/>
    <property type="evidence" value="ECO:0007669"/>
    <property type="project" value="TreeGrafter"/>
</dbReference>
<name>H2ZLW5_CIOSA</name>
<dbReference type="GO" id="GO:0070840">
    <property type="term" value="F:dynein complex binding"/>
    <property type="evidence" value="ECO:0007669"/>
    <property type="project" value="TreeGrafter"/>
</dbReference>
<protein>
    <recommendedName>
        <fullName evidence="3">Dynactin subunit 6</fullName>
    </recommendedName>
</protein>
<dbReference type="OMA" id="ITMQAET"/>
<dbReference type="eggNOG" id="KOG4042">
    <property type="taxonomic scope" value="Eukaryota"/>
</dbReference>
<evidence type="ECO:0000256" key="5">
    <source>
        <dbReference type="ARBA" id="ARBA00023212"/>
    </source>
</evidence>
<keyword evidence="4" id="KW-0963">Cytoplasm</keyword>
<reference evidence="8" key="1">
    <citation type="submission" date="2003-08" db="EMBL/GenBank/DDBJ databases">
        <authorList>
            <person name="Birren B."/>
            <person name="Nusbaum C."/>
            <person name="Abebe A."/>
            <person name="Abouelleil A."/>
            <person name="Adekoya E."/>
            <person name="Ait-zahra M."/>
            <person name="Allen N."/>
            <person name="Allen T."/>
            <person name="An P."/>
            <person name="Anderson M."/>
            <person name="Anderson S."/>
            <person name="Arachchi H."/>
            <person name="Armbruster J."/>
            <person name="Bachantsang P."/>
            <person name="Baldwin J."/>
            <person name="Barry A."/>
            <person name="Bayul T."/>
            <person name="Blitshsteyn B."/>
            <person name="Bloom T."/>
            <person name="Blye J."/>
            <person name="Boguslavskiy L."/>
            <person name="Borowsky M."/>
            <person name="Boukhgalter B."/>
            <person name="Brunache A."/>
            <person name="Butler J."/>
            <person name="Calixte N."/>
            <person name="Calvo S."/>
            <person name="Camarata J."/>
            <person name="Campo K."/>
            <person name="Chang J."/>
            <person name="Cheshatsang Y."/>
            <person name="Citroen M."/>
            <person name="Collymore A."/>
            <person name="Considine T."/>
            <person name="Cook A."/>
            <person name="Cooke P."/>
            <person name="Corum B."/>
            <person name="Cuomo C."/>
            <person name="David R."/>
            <person name="Dawoe T."/>
            <person name="Degray S."/>
            <person name="Dodge S."/>
            <person name="Dooley K."/>
            <person name="Dorje P."/>
            <person name="Dorjee K."/>
            <person name="Dorris L."/>
            <person name="Duffey N."/>
            <person name="Dupes A."/>
            <person name="Elkins T."/>
            <person name="Engels R."/>
            <person name="Erickson J."/>
            <person name="Farina A."/>
            <person name="Faro S."/>
            <person name="Ferreira P."/>
            <person name="Fischer H."/>
            <person name="Fitzgerald M."/>
            <person name="Foley K."/>
            <person name="Gage D."/>
            <person name="Galagan J."/>
            <person name="Gearin G."/>
            <person name="Gnerre S."/>
            <person name="Gnirke A."/>
            <person name="Goyette A."/>
            <person name="Graham J."/>
            <person name="Grandbois E."/>
            <person name="Gyaltsen K."/>
            <person name="Hafez N."/>
            <person name="Hagopian D."/>
            <person name="Hagos B."/>
            <person name="Hall J."/>
            <person name="Hatcher B."/>
            <person name="Heller A."/>
            <person name="Higgins H."/>
            <person name="Honan T."/>
            <person name="Horn A."/>
            <person name="Houde N."/>
            <person name="Hughes L."/>
            <person name="Hulme W."/>
            <person name="Husby E."/>
            <person name="Iliev I."/>
            <person name="Jaffe D."/>
            <person name="Jones C."/>
            <person name="Kamal M."/>
            <person name="Kamat A."/>
            <person name="Kamvysselis M."/>
            <person name="Karlsson E."/>
            <person name="Kells C."/>
            <person name="Kieu A."/>
            <person name="Kisner P."/>
            <person name="Kodira C."/>
            <person name="Kulbokas E."/>
            <person name="Labutti K."/>
            <person name="Lama D."/>
            <person name="Landers T."/>
            <person name="Leger J."/>
            <person name="Levine S."/>
            <person name="Lewis D."/>
            <person name="Lewis T."/>
            <person name="Lindblad-toh K."/>
            <person name="Liu X."/>
            <person name="Lokyitsang T."/>
            <person name="Lokyitsang Y."/>
            <person name="Lucien O."/>
            <person name="Lui A."/>
            <person name="Ma L.J."/>
            <person name="Mabbitt R."/>
            <person name="Macdonald J."/>
            <person name="Maclean C."/>
            <person name="Major J."/>
            <person name="Manning J."/>
            <person name="Marabella R."/>
            <person name="Maru K."/>
            <person name="Matthews C."/>
            <person name="Mauceli E."/>
            <person name="Mccarthy M."/>
            <person name="Mcdonough S."/>
            <person name="Mcghee T."/>
            <person name="Meldrim J."/>
            <person name="Meneus L."/>
            <person name="Mesirov J."/>
            <person name="Mihalev A."/>
            <person name="Mihova T."/>
            <person name="Mikkelsen T."/>
            <person name="Mlenga V."/>
            <person name="Moru K."/>
            <person name="Mozes J."/>
            <person name="Mulrain L."/>
            <person name="Munson G."/>
            <person name="Naylor J."/>
            <person name="Newes C."/>
            <person name="Nguyen C."/>
            <person name="Nguyen N."/>
            <person name="Nguyen T."/>
            <person name="Nicol R."/>
            <person name="Nielsen C."/>
            <person name="Nizzari M."/>
            <person name="Norbu C."/>
            <person name="Norbu N."/>
            <person name="O'donnell P."/>
            <person name="Okoawo O."/>
            <person name="O'leary S."/>
            <person name="Omotosho B."/>
            <person name="O'neill K."/>
            <person name="Osman S."/>
            <person name="Parker S."/>
            <person name="Perrin D."/>
            <person name="Phunkhang P."/>
            <person name="Piqani B."/>
            <person name="Purcell S."/>
            <person name="Rachupka T."/>
            <person name="Ramasamy U."/>
            <person name="Rameau R."/>
            <person name="Ray V."/>
            <person name="Raymond C."/>
            <person name="Retta R."/>
            <person name="Richardson S."/>
            <person name="Rise C."/>
            <person name="Rodriguez J."/>
            <person name="Rogers J."/>
            <person name="Rogov P."/>
            <person name="Rutman M."/>
            <person name="Schupbach R."/>
            <person name="Seaman C."/>
            <person name="Settipalli S."/>
            <person name="Sharpe T."/>
            <person name="Sheridan J."/>
            <person name="Sherpa N."/>
            <person name="Shi J."/>
            <person name="Smirnov S."/>
            <person name="Smith C."/>
            <person name="Sougnez C."/>
            <person name="Spencer B."/>
            <person name="Stalker J."/>
            <person name="Stange-thomann N."/>
            <person name="Stavropoulos S."/>
            <person name="Stetson K."/>
            <person name="Stone C."/>
            <person name="Stone S."/>
            <person name="Stubbs M."/>
            <person name="Talamas J."/>
            <person name="Tchuinga P."/>
            <person name="Tenzing P."/>
            <person name="Tesfaye S."/>
            <person name="Theodore J."/>
            <person name="Thoulutsang Y."/>
            <person name="Topham K."/>
            <person name="Towey S."/>
            <person name="Tsamla T."/>
            <person name="Tsomo N."/>
            <person name="Vallee D."/>
            <person name="Vassiliev H."/>
            <person name="Venkataraman V."/>
            <person name="Vinson J."/>
            <person name="Vo A."/>
            <person name="Wade C."/>
            <person name="Wang S."/>
            <person name="Wangchuk T."/>
            <person name="Wangdi T."/>
            <person name="Whittaker C."/>
            <person name="Wilkinson J."/>
            <person name="Wu Y."/>
            <person name="Wyman D."/>
            <person name="Yadav S."/>
            <person name="Yang S."/>
            <person name="Yang X."/>
            <person name="Yeager S."/>
            <person name="Yee E."/>
            <person name="Young G."/>
            <person name="Zainoun J."/>
            <person name="Zembeck L."/>
            <person name="Zimmer A."/>
            <person name="Zody M."/>
            <person name="Lander E."/>
        </authorList>
    </citation>
    <scope>NUCLEOTIDE SEQUENCE [LARGE SCALE GENOMIC DNA]</scope>
</reference>
<dbReference type="InterPro" id="IPR011004">
    <property type="entry name" value="Trimer_LpxA-like_sf"/>
</dbReference>
<dbReference type="SUPFAM" id="SSF51161">
    <property type="entry name" value="Trimeric LpxA-like enzymes"/>
    <property type="match status" value="1"/>
</dbReference>
<dbReference type="InterPro" id="IPR027777">
    <property type="entry name" value="DCTN6"/>
</dbReference>
<keyword evidence="8" id="KW-1185">Reference proteome</keyword>
<evidence type="ECO:0000256" key="1">
    <source>
        <dbReference type="ARBA" id="ARBA00004245"/>
    </source>
</evidence>
<evidence type="ECO:0000256" key="3">
    <source>
        <dbReference type="ARBA" id="ARBA00016573"/>
    </source>
</evidence>
<comment type="subcellular location">
    <subcellularLocation>
        <location evidence="1">Cytoplasm</location>
        <location evidence="1">Cytoskeleton</location>
    </subcellularLocation>
</comment>
<dbReference type="PANTHER" id="PTHR13072">
    <property type="entry name" value="DYNACTIN 6"/>
    <property type="match status" value="1"/>
</dbReference>
<evidence type="ECO:0000313" key="8">
    <source>
        <dbReference type="Proteomes" id="UP000007875"/>
    </source>
</evidence>
<dbReference type="PANTHER" id="PTHR13072:SF0">
    <property type="entry name" value="DYNACTIN SUBUNIT 6"/>
    <property type="match status" value="1"/>
</dbReference>
<sequence length="173" mass="18897">SPNVTIAPDALVCDEATLEGSITIGPKCIIHPKAGIYAKDGPIVIGEGNIVEEQTKIINRNPPGITGNTTLIIGDNNIFEVNSEFSGKFIGNNNILEAKAKVGPNTKLSNNCVIGARFHINTEETLPDNTVICGDDYLRRTNNDKLPQQSQQLDYLRRILPNYHFLVQSKPTT</sequence>
<dbReference type="HOGENOM" id="CLU_085418_1_0_1"/>
<proteinExistence type="inferred from homology"/>
<comment type="function">
    <text evidence="6">Part of the dynactin complex that activates the molecular motor dynein for ultra-processive transport along microtubules.</text>
</comment>
<dbReference type="STRING" id="51511.ENSCSAVP00000018581"/>
<keyword evidence="5" id="KW-0206">Cytoskeleton</keyword>
<dbReference type="CDD" id="cd04646">
    <property type="entry name" value="LbH_Dynactin_6"/>
    <property type="match status" value="1"/>
</dbReference>
<evidence type="ECO:0000256" key="2">
    <source>
        <dbReference type="ARBA" id="ARBA00007719"/>
    </source>
</evidence>
<comment type="similarity">
    <text evidence="2">Belongs to the dynactin subunits 5/6 family. Dynactin subunit 6 subfamily.</text>
</comment>
<reference evidence="7" key="2">
    <citation type="submission" date="2025-08" db="UniProtKB">
        <authorList>
            <consortium name="Ensembl"/>
        </authorList>
    </citation>
    <scope>IDENTIFICATION</scope>
</reference>
<dbReference type="Gene3D" id="2.160.10.10">
    <property type="entry name" value="Hexapeptide repeat proteins"/>
    <property type="match status" value="1"/>
</dbReference>
<evidence type="ECO:0000313" key="7">
    <source>
        <dbReference type="Ensembl" id="ENSCSAVP00000018581.1"/>
    </source>
</evidence>
<dbReference type="GeneTree" id="ENSGT00390000017890"/>
<accession>H2ZLW5</accession>
<reference evidence="7" key="3">
    <citation type="submission" date="2025-09" db="UniProtKB">
        <authorList>
            <consortium name="Ensembl"/>
        </authorList>
    </citation>
    <scope>IDENTIFICATION</scope>
</reference>
<dbReference type="GO" id="GO:0005869">
    <property type="term" value="C:dynactin complex"/>
    <property type="evidence" value="ECO:0007669"/>
    <property type="project" value="InterPro"/>
</dbReference>
<organism evidence="7 8">
    <name type="scientific">Ciona savignyi</name>
    <name type="common">Pacific transparent sea squirt</name>
    <dbReference type="NCBI Taxonomy" id="51511"/>
    <lineage>
        <taxon>Eukaryota</taxon>
        <taxon>Metazoa</taxon>
        <taxon>Chordata</taxon>
        <taxon>Tunicata</taxon>
        <taxon>Ascidiacea</taxon>
        <taxon>Phlebobranchia</taxon>
        <taxon>Cionidae</taxon>
        <taxon>Ciona</taxon>
    </lineage>
</organism>
<dbReference type="InParanoid" id="H2ZLW5"/>